<feature type="compositionally biased region" description="Acidic residues" evidence="1">
    <location>
        <begin position="91"/>
        <end position="125"/>
    </location>
</feature>
<dbReference type="EMBL" id="BNCP01000030">
    <property type="protein sequence ID" value="GIL84590.1"/>
    <property type="molecule type" value="Genomic_DNA"/>
</dbReference>
<comment type="caution">
    <text evidence="2">The sequence shown here is derived from an EMBL/GenBank/DDBJ whole genome shotgun (WGS) entry which is preliminary data.</text>
</comment>
<dbReference type="EMBL" id="BNCQ01000036">
    <property type="protein sequence ID" value="GIM11002.1"/>
    <property type="molecule type" value="Genomic_DNA"/>
</dbReference>
<name>A0A8J4FSV8_9CHLO</name>
<gene>
    <name evidence="2" type="ORF">Vretifemale_13239</name>
    <name evidence="3" type="ORF">Vretimale_14585</name>
</gene>
<keyword evidence="4" id="KW-1185">Reference proteome</keyword>
<dbReference type="Proteomes" id="UP000722791">
    <property type="component" value="Unassembled WGS sequence"/>
</dbReference>
<dbReference type="Proteomes" id="UP000747110">
    <property type="component" value="Unassembled WGS sequence"/>
</dbReference>
<organism evidence="2 4">
    <name type="scientific">Volvox reticuliferus</name>
    <dbReference type="NCBI Taxonomy" id="1737510"/>
    <lineage>
        <taxon>Eukaryota</taxon>
        <taxon>Viridiplantae</taxon>
        <taxon>Chlorophyta</taxon>
        <taxon>core chlorophytes</taxon>
        <taxon>Chlorophyceae</taxon>
        <taxon>CS clade</taxon>
        <taxon>Chlamydomonadales</taxon>
        <taxon>Volvocaceae</taxon>
        <taxon>Volvox</taxon>
    </lineage>
</organism>
<dbReference type="OrthoDB" id="1666796at2759"/>
<accession>A0A8J4FSV8</accession>
<proteinExistence type="predicted"/>
<evidence type="ECO:0000313" key="4">
    <source>
        <dbReference type="Proteomes" id="UP000747110"/>
    </source>
</evidence>
<evidence type="ECO:0000313" key="3">
    <source>
        <dbReference type="EMBL" id="GIM11002.1"/>
    </source>
</evidence>
<feature type="compositionally biased region" description="Acidic residues" evidence="1">
    <location>
        <begin position="70"/>
        <end position="80"/>
    </location>
</feature>
<protein>
    <submittedName>
        <fullName evidence="2">Uncharacterized protein</fullName>
    </submittedName>
</protein>
<dbReference type="AlphaFoldDB" id="A0A8J4FSV8"/>
<feature type="compositionally biased region" description="Basic and acidic residues" evidence="1">
    <location>
        <begin position="130"/>
        <end position="144"/>
    </location>
</feature>
<sequence length="187" mass="20658">MSVTAPKAPATFVAAQKKRALESNQAMMKALKEHRFEDALEHARTALALDPNNVMVKDFIRLLEEKQSIDETDDDSESEGADAGHSRTVASDEDSDDEDEDDDTGEGEEDEDGSEESEESEEEDPAVLKALERLRLAEPRDPGEPRPQQITATKRYAMRASLSASIKELLLAELAKEMASDDPLLRT</sequence>
<evidence type="ECO:0000256" key="1">
    <source>
        <dbReference type="SAM" id="MobiDB-lite"/>
    </source>
</evidence>
<reference evidence="2" key="1">
    <citation type="journal article" date="2021" name="Proc. Natl. Acad. Sci. U.S.A.">
        <title>Three genomes in the algal genus Volvox reveal the fate of a haploid sex-determining region after a transition to homothallism.</title>
        <authorList>
            <person name="Yamamoto K."/>
            <person name="Hamaji T."/>
            <person name="Kawai-Toyooka H."/>
            <person name="Matsuzaki R."/>
            <person name="Takahashi F."/>
            <person name="Nishimura Y."/>
            <person name="Kawachi M."/>
            <person name="Noguchi H."/>
            <person name="Minakuchi Y."/>
            <person name="Umen J.G."/>
            <person name="Toyoda A."/>
            <person name="Nozaki H."/>
        </authorList>
    </citation>
    <scope>NUCLEOTIDE SEQUENCE</scope>
    <source>
        <strain evidence="3">NIES-3785</strain>
        <strain evidence="2">NIES-3786</strain>
    </source>
</reference>
<evidence type="ECO:0000313" key="2">
    <source>
        <dbReference type="EMBL" id="GIL84590.1"/>
    </source>
</evidence>
<feature type="region of interest" description="Disordered" evidence="1">
    <location>
        <begin position="66"/>
        <end position="153"/>
    </location>
</feature>